<dbReference type="HAMAP" id="MF_01925">
    <property type="entry name" value="P5C_reductase"/>
    <property type="match status" value="1"/>
</dbReference>
<evidence type="ECO:0000256" key="7">
    <source>
        <dbReference type="ARBA" id="ARBA00038523"/>
    </source>
</evidence>
<dbReference type="Proteomes" id="UP000288716">
    <property type="component" value="Unassembled WGS sequence"/>
</dbReference>
<dbReference type="AlphaFoldDB" id="A0A443S6X8"/>
<protein>
    <recommendedName>
        <fullName evidence="8">Pyrroline-5-carboxylate reductase 3</fullName>
        <ecNumber evidence="3">1.5.1.2</ecNumber>
    </recommendedName>
    <alternativeName>
        <fullName evidence="9">Pyrroline-5-carboxylate reductase-like protein</fullName>
    </alternativeName>
</protein>
<keyword evidence="4" id="KW-0641">Proline biosynthesis</keyword>
<evidence type="ECO:0000313" key="14">
    <source>
        <dbReference type="EMBL" id="RWS23271.1"/>
    </source>
</evidence>
<dbReference type="Pfam" id="PF14748">
    <property type="entry name" value="P5CR_dimer"/>
    <property type="match status" value="1"/>
</dbReference>
<dbReference type="UniPathway" id="UPA00098">
    <property type="reaction ID" value="UER00361"/>
</dbReference>
<evidence type="ECO:0000259" key="13">
    <source>
        <dbReference type="Pfam" id="PF14748"/>
    </source>
</evidence>
<keyword evidence="15" id="KW-1185">Reference proteome</keyword>
<reference evidence="14 15" key="1">
    <citation type="journal article" date="2018" name="Gigascience">
        <title>Genomes of trombidid mites reveal novel predicted allergens and laterally-transferred genes associated with secondary metabolism.</title>
        <authorList>
            <person name="Dong X."/>
            <person name="Chaisiri K."/>
            <person name="Xia D."/>
            <person name="Armstrong S.D."/>
            <person name="Fang Y."/>
            <person name="Donnelly M.J."/>
            <person name="Kadowaki T."/>
            <person name="McGarry J.W."/>
            <person name="Darby A.C."/>
            <person name="Makepeace B.L."/>
        </authorList>
    </citation>
    <scope>NUCLEOTIDE SEQUENCE [LARGE SCALE GENOMIC DNA]</scope>
    <source>
        <strain evidence="14">UoL-UT</strain>
    </source>
</reference>
<gene>
    <name evidence="14" type="ORF">B4U80_02143</name>
</gene>
<dbReference type="SUPFAM" id="SSF48179">
    <property type="entry name" value="6-phosphogluconate dehydrogenase C-terminal domain-like"/>
    <property type="match status" value="1"/>
</dbReference>
<dbReference type="InterPro" id="IPR029036">
    <property type="entry name" value="P5CR_dimer"/>
</dbReference>
<evidence type="ECO:0000256" key="3">
    <source>
        <dbReference type="ARBA" id="ARBA00012855"/>
    </source>
</evidence>
<evidence type="ECO:0000256" key="6">
    <source>
        <dbReference type="ARBA" id="ARBA00023002"/>
    </source>
</evidence>
<name>A0A443S6X8_9ACAR</name>
<evidence type="ECO:0000256" key="11">
    <source>
        <dbReference type="PIRSR" id="PIRSR000193-1"/>
    </source>
</evidence>
<evidence type="ECO:0000256" key="9">
    <source>
        <dbReference type="ARBA" id="ARBA00042532"/>
    </source>
</evidence>
<feature type="domain" description="Pyrroline-5-carboxylate reductase catalytic N-terminal" evidence="12">
    <location>
        <begin position="20"/>
        <end position="97"/>
    </location>
</feature>
<dbReference type="VEuPathDB" id="VectorBase:LDEU008769"/>
<evidence type="ECO:0000256" key="5">
    <source>
        <dbReference type="ARBA" id="ARBA00022857"/>
    </source>
</evidence>
<dbReference type="FunFam" id="1.10.3730.10:FF:000001">
    <property type="entry name" value="Pyrroline-5-carboxylate reductase"/>
    <property type="match status" value="1"/>
</dbReference>
<accession>A0A443S6X8</accession>
<dbReference type="InterPro" id="IPR028939">
    <property type="entry name" value="P5C_Rdtase_cat_N"/>
</dbReference>
<dbReference type="STRING" id="299467.A0A443S6X8"/>
<evidence type="ECO:0000256" key="4">
    <source>
        <dbReference type="ARBA" id="ARBA00022650"/>
    </source>
</evidence>
<feature type="binding site" evidence="11">
    <location>
        <begin position="24"/>
        <end position="29"/>
    </location>
    <ligand>
        <name>NADP(+)</name>
        <dbReference type="ChEBI" id="CHEBI:58349"/>
    </ligand>
</feature>
<dbReference type="Gene3D" id="3.40.50.720">
    <property type="entry name" value="NAD(P)-binding Rossmann-like Domain"/>
    <property type="match status" value="1"/>
</dbReference>
<comment type="subunit">
    <text evidence="7">Homodecamer; composed of 5 homodimers.</text>
</comment>
<evidence type="ECO:0000256" key="1">
    <source>
        <dbReference type="ARBA" id="ARBA00005205"/>
    </source>
</evidence>
<evidence type="ECO:0000313" key="15">
    <source>
        <dbReference type="Proteomes" id="UP000288716"/>
    </source>
</evidence>
<dbReference type="PANTHER" id="PTHR11645:SF0">
    <property type="entry name" value="PYRROLINE-5-CARBOXYLATE REDUCTASE 3"/>
    <property type="match status" value="1"/>
</dbReference>
<dbReference type="InterPro" id="IPR008927">
    <property type="entry name" value="6-PGluconate_DH-like_C_sf"/>
</dbReference>
<dbReference type="SUPFAM" id="SSF51735">
    <property type="entry name" value="NAD(P)-binding Rossmann-fold domains"/>
    <property type="match status" value="1"/>
</dbReference>
<keyword evidence="4" id="KW-0028">Amino-acid biosynthesis</keyword>
<dbReference type="PANTHER" id="PTHR11645">
    <property type="entry name" value="PYRROLINE-5-CARBOXYLATE REDUCTASE"/>
    <property type="match status" value="1"/>
</dbReference>
<dbReference type="OrthoDB" id="10263291at2759"/>
<evidence type="ECO:0000256" key="10">
    <source>
        <dbReference type="ARBA" id="ARBA00049975"/>
    </source>
</evidence>
<organism evidence="14 15">
    <name type="scientific">Leptotrombidium deliense</name>
    <dbReference type="NCBI Taxonomy" id="299467"/>
    <lineage>
        <taxon>Eukaryota</taxon>
        <taxon>Metazoa</taxon>
        <taxon>Ecdysozoa</taxon>
        <taxon>Arthropoda</taxon>
        <taxon>Chelicerata</taxon>
        <taxon>Arachnida</taxon>
        <taxon>Acari</taxon>
        <taxon>Acariformes</taxon>
        <taxon>Trombidiformes</taxon>
        <taxon>Prostigmata</taxon>
        <taxon>Anystina</taxon>
        <taxon>Parasitengona</taxon>
        <taxon>Trombiculoidea</taxon>
        <taxon>Trombiculidae</taxon>
        <taxon>Leptotrombidium</taxon>
    </lineage>
</organism>
<proteinExistence type="inferred from homology"/>
<evidence type="ECO:0000256" key="2">
    <source>
        <dbReference type="ARBA" id="ARBA00005525"/>
    </source>
</evidence>
<dbReference type="InterPro" id="IPR036291">
    <property type="entry name" value="NAD(P)-bd_dom_sf"/>
</dbReference>
<comment type="pathway">
    <text evidence="1">Amino-acid biosynthesis; L-proline biosynthesis; L-proline from L-glutamate 5-semialdehyde: step 1/1.</text>
</comment>
<dbReference type="EC" id="1.5.1.2" evidence="3"/>
<sequence length="304" mass="32556">MSKSKRSKSKKKTIELSEAKIGFIGAGKMAECIVQGLISHGKIEPKKIYVGAPSDKNSSRLKELGVQTTRKMIDIFGKYQCDIVFLAIHGGAIQKCYADGGKTPRALFTNYIPGVGKRQQFVLSLVSGFSLDQIKPCLLHPTETEKYSIQFNRIMINAACAYGVGICAVDVEPDSDKFPSSLRTMLSSIARVEYVPETQMDAACALCGAGLAFSYYFIAALSDGAFKMGLSRQMALKFAAKTVMCAASSLLETGKHPGELKDSVCSPKGGAIYGIHVMDKADCASGITAAVEAAHKRAIELAKG</sequence>
<dbReference type="Pfam" id="PF03807">
    <property type="entry name" value="F420_oxidored"/>
    <property type="match status" value="1"/>
</dbReference>
<keyword evidence="5 11" id="KW-0521">NADP</keyword>
<dbReference type="PIRSF" id="PIRSF000193">
    <property type="entry name" value="Pyrrol-5-carb_rd"/>
    <property type="match status" value="1"/>
</dbReference>
<comment type="caution">
    <text evidence="14">The sequence shown here is derived from an EMBL/GenBank/DDBJ whole genome shotgun (WGS) entry which is preliminary data.</text>
</comment>
<comment type="similarity">
    <text evidence="2">Belongs to the pyrroline-5-carboxylate reductase family.</text>
</comment>
<keyword evidence="6" id="KW-0560">Oxidoreductase</keyword>
<evidence type="ECO:0000256" key="8">
    <source>
        <dbReference type="ARBA" id="ARBA00039786"/>
    </source>
</evidence>
<dbReference type="InterPro" id="IPR000304">
    <property type="entry name" value="Pyrroline-COOH_reductase"/>
</dbReference>
<dbReference type="GO" id="GO:0004735">
    <property type="term" value="F:pyrroline-5-carboxylate reductase activity"/>
    <property type="evidence" value="ECO:0007669"/>
    <property type="project" value="UniProtKB-EC"/>
</dbReference>
<comment type="function">
    <text evidence="10">Oxidoreductase that catalyzes the last step in proline biosynthesis, which corresponds to the reduction of pyrroline-5-carboxylate (P5C) to L-proline using NAD(P)H. Proline is synthesized from either glutamate or ornithine; both are converted to P5C, and then to proline via pyrroline-5-carboxylate reductases (PYCRs). PYCR3 is exclusively linked to the biosynthesis of proline from ornithine.</text>
</comment>
<dbReference type="EMBL" id="NCKV01006790">
    <property type="protein sequence ID" value="RWS23271.1"/>
    <property type="molecule type" value="Genomic_DNA"/>
</dbReference>
<dbReference type="GO" id="GO:0055129">
    <property type="term" value="P:L-proline biosynthetic process"/>
    <property type="evidence" value="ECO:0007669"/>
    <property type="project" value="UniProtKB-UniPathway"/>
</dbReference>
<feature type="domain" description="Pyrroline-5-carboxylate reductase dimerisation" evidence="13">
    <location>
        <begin position="197"/>
        <end position="301"/>
    </location>
</feature>
<dbReference type="Gene3D" id="1.10.3730.10">
    <property type="entry name" value="ProC C-terminal domain-like"/>
    <property type="match status" value="1"/>
</dbReference>
<evidence type="ECO:0000259" key="12">
    <source>
        <dbReference type="Pfam" id="PF03807"/>
    </source>
</evidence>